<sequence>MLSFSNNFIYTLKSIMKKTKELVIKVNGTENVEKLADNLDKVEIKMMER</sequence>
<evidence type="ECO:0000313" key="1">
    <source>
        <dbReference type="EMBL" id="SBW07157.1"/>
    </source>
</evidence>
<protein>
    <submittedName>
        <fullName evidence="1">Uncharacterized protein</fullName>
    </submittedName>
</protein>
<proteinExistence type="predicted"/>
<accession>A0A212K6B5</accession>
<dbReference type="AlphaFoldDB" id="A0A212K6B5"/>
<dbReference type="EMBL" id="FLUM01000003">
    <property type="protein sequence ID" value="SBW07157.1"/>
    <property type="molecule type" value="Genomic_DNA"/>
</dbReference>
<gene>
    <name evidence="1" type="ORF">KL86DYS1_31592</name>
</gene>
<name>A0A212K6B5_9BACT</name>
<organism evidence="1">
    <name type="scientific">uncultured Dysgonomonas sp</name>
    <dbReference type="NCBI Taxonomy" id="206096"/>
    <lineage>
        <taxon>Bacteria</taxon>
        <taxon>Pseudomonadati</taxon>
        <taxon>Bacteroidota</taxon>
        <taxon>Bacteroidia</taxon>
        <taxon>Bacteroidales</taxon>
        <taxon>Dysgonomonadaceae</taxon>
        <taxon>Dysgonomonas</taxon>
        <taxon>environmental samples</taxon>
    </lineage>
</organism>
<reference evidence="1" key="1">
    <citation type="submission" date="2016-04" db="EMBL/GenBank/DDBJ databases">
        <authorList>
            <person name="Evans L.H."/>
            <person name="Alamgir A."/>
            <person name="Owens N."/>
            <person name="Weber N.D."/>
            <person name="Virtaneva K."/>
            <person name="Barbian K."/>
            <person name="Babar A."/>
            <person name="Rosenke K."/>
        </authorList>
    </citation>
    <scope>NUCLEOTIDE SEQUENCE</scope>
    <source>
        <strain evidence="1">86-1</strain>
    </source>
</reference>